<evidence type="ECO:0000256" key="6">
    <source>
        <dbReference type="ARBA" id="ARBA00023146"/>
    </source>
</evidence>
<dbReference type="EC" id="6.1.1.1" evidence="1 9"/>
<dbReference type="GO" id="GO:0005829">
    <property type="term" value="C:cytosol"/>
    <property type="evidence" value="ECO:0007669"/>
    <property type="project" value="TreeGrafter"/>
</dbReference>
<evidence type="ECO:0000256" key="1">
    <source>
        <dbReference type="ARBA" id="ARBA00013160"/>
    </source>
</evidence>
<dbReference type="CDD" id="cd00805">
    <property type="entry name" value="TyrRS_core"/>
    <property type="match status" value="1"/>
</dbReference>
<sequence>MQKFHISRQSRRFCSSVIRKSIQSDSLSPSLCKLFDKFSITVNDDDFEHELREPLLKNLEKRGLIETVTSEELVNITEKKTLGLYCGADPTAKSLHLGNLLPLMVLLHYNLRGHNVTSLIGGATGAVGDPSGRSTERDAMAQETRLTNIDRIKGQFKKFFSEGVEYAKSRNPLILKDKAKGEYSLRNNHDWWKDIYMLDFLARYGKFIRINQMLARDSVKSRLSTEQGLGFNEFTYQILQAYDFYHLNKNHQVDIQVGGNDQYGNIVAGVDLISRMKKVETFNKDRDAYGITVPLLTTSAGVKFGKSAGNAIFIDKELTPSYQIYQFMYNTTDEDVQKFMYKFSLLPLNVIDRIISKHNEDKRKRVGQIALAIEMCDLIHGEGEGFDNFIISEILFSKGPLEYSADEIISAFRKQNLVKSIERSKLLESPVAQILYELYEGKKSKGEIKRTIQNGSVSSGHSKVKITSSEEKIKPETVIDDKLLLLRVGKQFHIIEIV</sequence>
<comment type="catalytic activity">
    <reaction evidence="8 9">
        <text>tRNA(Tyr) + L-tyrosine + ATP = L-tyrosyl-tRNA(Tyr) + AMP + diphosphate + H(+)</text>
        <dbReference type="Rhea" id="RHEA:10220"/>
        <dbReference type="Rhea" id="RHEA-COMP:9706"/>
        <dbReference type="Rhea" id="RHEA-COMP:9707"/>
        <dbReference type="ChEBI" id="CHEBI:15378"/>
        <dbReference type="ChEBI" id="CHEBI:30616"/>
        <dbReference type="ChEBI" id="CHEBI:33019"/>
        <dbReference type="ChEBI" id="CHEBI:58315"/>
        <dbReference type="ChEBI" id="CHEBI:78442"/>
        <dbReference type="ChEBI" id="CHEBI:78536"/>
        <dbReference type="ChEBI" id="CHEBI:456215"/>
        <dbReference type="EC" id="6.1.1.1"/>
    </reaction>
</comment>
<comment type="similarity">
    <text evidence="9">Belongs to the class-I aminoacyl-tRNA synthetase family.</text>
</comment>
<dbReference type="InterPro" id="IPR002307">
    <property type="entry name" value="Tyr-tRNA-ligase"/>
</dbReference>
<evidence type="ECO:0000256" key="8">
    <source>
        <dbReference type="ARBA" id="ARBA00048248"/>
    </source>
</evidence>
<dbReference type="GO" id="GO:0004831">
    <property type="term" value="F:tyrosine-tRNA ligase activity"/>
    <property type="evidence" value="ECO:0007669"/>
    <property type="project" value="UniProtKB-EC"/>
</dbReference>
<dbReference type="EMBL" id="BSXN01000775">
    <property type="protein sequence ID" value="GME69776.1"/>
    <property type="molecule type" value="Genomic_DNA"/>
</dbReference>
<organism evidence="10 11">
    <name type="scientific">Candida boidinii</name>
    <name type="common">Yeast</name>
    <dbReference type="NCBI Taxonomy" id="5477"/>
    <lineage>
        <taxon>Eukaryota</taxon>
        <taxon>Fungi</taxon>
        <taxon>Dikarya</taxon>
        <taxon>Ascomycota</taxon>
        <taxon>Saccharomycotina</taxon>
        <taxon>Pichiomycetes</taxon>
        <taxon>Pichiales</taxon>
        <taxon>Pichiaceae</taxon>
        <taxon>Ogataea</taxon>
        <taxon>Ogataea/Candida clade</taxon>
    </lineage>
</organism>
<evidence type="ECO:0000256" key="7">
    <source>
        <dbReference type="ARBA" id="ARBA00033323"/>
    </source>
</evidence>
<accession>A0A9W6WHI2</accession>
<dbReference type="SUPFAM" id="SSF52374">
    <property type="entry name" value="Nucleotidylyl transferase"/>
    <property type="match status" value="1"/>
</dbReference>
<dbReference type="GO" id="GO:0006437">
    <property type="term" value="P:tyrosyl-tRNA aminoacylation"/>
    <property type="evidence" value="ECO:0007669"/>
    <property type="project" value="InterPro"/>
</dbReference>
<dbReference type="Gene3D" id="3.10.290.10">
    <property type="entry name" value="RNA-binding S4 domain"/>
    <property type="match status" value="1"/>
</dbReference>
<gene>
    <name evidence="10" type="ORF">Cboi02_000255000</name>
</gene>
<keyword evidence="11" id="KW-1185">Reference proteome</keyword>
<evidence type="ECO:0000256" key="2">
    <source>
        <dbReference type="ARBA" id="ARBA00022598"/>
    </source>
</evidence>
<keyword evidence="3 9" id="KW-0547">Nucleotide-binding</keyword>
<evidence type="ECO:0000313" key="11">
    <source>
        <dbReference type="Proteomes" id="UP001165120"/>
    </source>
</evidence>
<keyword evidence="4 9" id="KW-0067">ATP-binding</keyword>
<proteinExistence type="inferred from homology"/>
<evidence type="ECO:0000256" key="4">
    <source>
        <dbReference type="ARBA" id="ARBA00022840"/>
    </source>
</evidence>
<dbReference type="PANTHER" id="PTHR11766">
    <property type="entry name" value="TYROSYL-TRNA SYNTHETASE"/>
    <property type="match status" value="1"/>
</dbReference>
<comment type="caution">
    <text evidence="10">The sequence shown here is derived from an EMBL/GenBank/DDBJ whole genome shotgun (WGS) entry which is preliminary data.</text>
</comment>
<dbReference type="Proteomes" id="UP001165120">
    <property type="component" value="Unassembled WGS sequence"/>
</dbReference>
<dbReference type="InterPro" id="IPR014729">
    <property type="entry name" value="Rossmann-like_a/b/a_fold"/>
</dbReference>
<name>A0A9W6WHI2_CANBO</name>
<dbReference type="InterPro" id="IPR024088">
    <property type="entry name" value="Tyr-tRNA-ligase_bac-type"/>
</dbReference>
<evidence type="ECO:0000256" key="9">
    <source>
        <dbReference type="RuleBase" id="RU361234"/>
    </source>
</evidence>
<dbReference type="Gene3D" id="1.10.240.10">
    <property type="entry name" value="Tyrosyl-Transfer RNA Synthetase"/>
    <property type="match status" value="1"/>
</dbReference>
<dbReference type="PROSITE" id="PS00178">
    <property type="entry name" value="AA_TRNA_LIGASE_I"/>
    <property type="match status" value="1"/>
</dbReference>
<dbReference type="PANTHER" id="PTHR11766:SF0">
    <property type="entry name" value="TYROSINE--TRNA LIGASE, MITOCHONDRIAL"/>
    <property type="match status" value="1"/>
</dbReference>
<dbReference type="GO" id="GO:0003723">
    <property type="term" value="F:RNA binding"/>
    <property type="evidence" value="ECO:0007669"/>
    <property type="project" value="InterPro"/>
</dbReference>
<dbReference type="GO" id="GO:0005739">
    <property type="term" value="C:mitochondrion"/>
    <property type="evidence" value="ECO:0007669"/>
    <property type="project" value="TreeGrafter"/>
</dbReference>
<keyword evidence="6 9" id="KW-0030">Aminoacyl-tRNA synthetase</keyword>
<reference evidence="10" key="1">
    <citation type="submission" date="2023-04" db="EMBL/GenBank/DDBJ databases">
        <title>Candida boidinii NBRC 10035.</title>
        <authorList>
            <person name="Ichikawa N."/>
            <person name="Sato H."/>
            <person name="Tonouchi N."/>
        </authorList>
    </citation>
    <scope>NUCLEOTIDE SEQUENCE</scope>
    <source>
        <strain evidence="10">NBRC 10035</strain>
    </source>
</reference>
<keyword evidence="5 9" id="KW-0648">Protein biosynthesis</keyword>
<evidence type="ECO:0000313" key="10">
    <source>
        <dbReference type="EMBL" id="GME69776.1"/>
    </source>
</evidence>
<dbReference type="GO" id="GO:0005524">
    <property type="term" value="F:ATP binding"/>
    <property type="evidence" value="ECO:0007669"/>
    <property type="project" value="UniProtKB-KW"/>
</dbReference>
<evidence type="ECO:0000256" key="3">
    <source>
        <dbReference type="ARBA" id="ARBA00022741"/>
    </source>
</evidence>
<dbReference type="InterPro" id="IPR001412">
    <property type="entry name" value="aa-tRNA-synth_I_CS"/>
</dbReference>
<keyword evidence="2 9" id="KW-0436">Ligase</keyword>
<evidence type="ECO:0000256" key="5">
    <source>
        <dbReference type="ARBA" id="ARBA00022917"/>
    </source>
</evidence>
<dbReference type="AlphaFoldDB" id="A0A9W6WHI2"/>
<protein>
    <recommendedName>
        <fullName evidence="1 9">Tyrosine--tRNA ligase</fullName>
        <ecNumber evidence="1 9">6.1.1.1</ecNumber>
    </recommendedName>
    <alternativeName>
        <fullName evidence="7 9">Tyrosyl-tRNA synthetase</fullName>
    </alternativeName>
</protein>
<dbReference type="InterPro" id="IPR036986">
    <property type="entry name" value="S4_RNA-bd_sf"/>
</dbReference>
<dbReference type="SUPFAM" id="SSF55174">
    <property type="entry name" value="Alpha-L RNA-binding motif"/>
    <property type="match status" value="1"/>
</dbReference>
<dbReference type="Pfam" id="PF00579">
    <property type="entry name" value="tRNA-synt_1b"/>
    <property type="match status" value="1"/>
</dbReference>
<dbReference type="NCBIfam" id="TIGR00234">
    <property type="entry name" value="tyrS"/>
    <property type="match status" value="1"/>
</dbReference>
<dbReference type="InterPro" id="IPR002305">
    <property type="entry name" value="aa-tRNA-synth_Ic"/>
</dbReference>
<dbReference type="PRINTS" id="PR01040">
    <property type="entry name" value="TRNASYNTHTYR"/>
</dbReference>
<dbReference type="Gene3D" id="3.40.50.620">
    <property type="entry name" value="HUPs"/>
    <property type="match status" value="1"/>
</dbReference>